<evidence type="ECO:0000256" key="1">
    <source>
        <dbReference type="ARBA" id="ARBA00009437"/>
    </source>
</evidence>
<dbReference type="Gene3D" id="3.40.190.290">
    <property type="match status" value="1"/>
</dbReference>
<dbReference type="PANTHER" id="PTHR30537">
    <property type="entry name" value="HTH-TYPE TRANSCRIPTIONAL REGULATOR"/>
    <property type="match status" value="1"/>
</dbReference>
<evidence type="ECO:0000256" key="4">
    <source>
        <dbReference type="ARBA" id="ARBA00023163"/>
    </source>
</evidence>
<dbReference type="RefSeq" id="WP_260905003.1">
    <property type="nucleotide sequence ID" value="NZ_JAOCZP010000005.1"/>
</dbReference>
<proteinExistence type="inferred from homology"/>
<keyword evidence="3" id="KW-0238">DNA-binding</keyword>
<dbReference type="Gene3D" id="1.10.10.10">
    <property type="entry name" value="Winged helix-like DNA-binding domain superfamily/Winged helix DNA-binding domain"/>
    <property type="match status" value="1"/>
</dbReference>
<dbReference type="InterPro" id="IPR000847">
    <property type="entry name" value="LysR_HTH_N"/>
</dbReference>
<dbReference type="EMBL" id="JAOCZP010000005">
    <property type="protein sequence ID" value="MCT7376803.1"/>
    <property type="molecule type" value="Genomic_DNA"/>
</dbReference>
<dbReference type="InterPro" id="IPR058163">
    <property type="entry name" value="LysR-type_TF_proteobact-type"/>
</dbReference>
<dbReference type="InterPro" id="IPR036390">
    <property type="entry name" value="WH_DNA-bd_sf"/>
</dbReference>
<dbReference type="PRINTS" id="PR00039">
    <property type="entry name" value="HTHLYSR"/>
</dbReference>
<dbReference type="Pfam" id="PF00126">
    <property type="entry name" value="HTH_1"/>
    <property type="match status" value="1"/>
</dbReference>
<dbReference type="InterPro" id="IPR005119">
    <property type="entry name" value="LysR_subst-bd"/>
</dbReference>
<evidence type="ECO:0000259" key="5">
    <source>
        <dbReference type="PROSITE" id="PS50931"/>
    </source>
</evidence>
<dbReference type="SUPFAM" id="SSF53850">
    <property type="entry name" value="Periplasmic binding protein-like II"/>
    <property type="match status" value="1"/>
</dbReference>
<evidence type="ECO:0000256" key="3">
    <source>
        <dbReference type="ARBA" id="ARBA00023125"/>
    </source>
</evidence>
<dbReference type="InterPro" id="IPR036388">
    <property type="entry name" value="WH-like_DNA-bd_sf"/>
</dbReference>
<keyword evidence="2" id="KW-0805">Transcription regulation</keyword>
<keyword evidence="7" id="KW-1185">Reference proteome</keyword>
<keyword evidence="4" id="KW-0804">Transcription</keyword>
<dbReference type="SUPFAM" id="SSF46785">
    <property type="entry name" value="Winged helix' DNA-binding domain"/>
    <property type="match status" value="1"/>
</dbReference>
<dbReference type="PANTHER" id="PTHR30537:SF1">
    <property type="entry name" value="HTH-TYPE TRANSCRIPTIONAL REGULATOR PGRR"/>
    <property type="match status" value="1"/>
</dbReference>
<comment type="similarity">
    <text evidence="1">Belongs to the LysR transcriptional regulatory family.</text>
</comment>
<gene>
    <name evidence="6" type="ORF">N5A92_17360</name>
</gene>
<reference evidence="6 7" key="1">
    <citation type="submission" date="2022-09" db="EMBL/GenBank/DDBJ databases">
        <title>Chelativorans salina sp. nov., a novel slightly halophilic bacterium isolated from a saline lake sediment enrichment.</title>
        <authorList>
            <person name="Gao L."/>
            <person name="Fang B.-Z."/>
            <person name="Li W.-J."/>
        </authorList>
    </citation>
    <scope>NUCLEOTIDE SEQUENCE [LARGE SCALE GENOMIC DNA]</scope>
    <source>
        <strain evidence="6 7">EGI FJ00035</strain>
    </source>
</reference>
<accession>A0ABT2LTV1</accession>
<dbReference type="PROSITE" id="PS50931">
    <property type="entry name" value="HTH_LYSR"/>
    <property type="match status" value="1"/>
</dbReference>
<feature type="domain" description="HTH lysR-type" evidence="5">
    <location>
        <begin position="3"/>
        <end position="60"/>
    </location>
</feature>
<evidence type="ECO:0000256" key="2">
    <source>
        <dbReference type="ARBA" id="ARBA00023015"/>
    </source>
</evidence>
<dbReference type="Pfam" id="PF03466">
    <property type="entry name" value="LysR_substrate"/>
    <property type="match status" value="1"/>
</dbReference>
<comment type="caution">
    <text evidence="6">The sequence shown here is derived from an EMBL/GenBank/DDBJ whole genome shotgun (WGS) entry which is preliminary data.</text>
</comment>
<sequence length="305" mass="33614">MAIDLNLLTLFLAVAEEANFRAAADRLGVTRSAVSQGVRRLEDACGVALVTRTTRSVRLTEAGERFRAALSRPLADVQTAMEEIAGDTAPRGLLRIAATSIAEQFLSGPLIVSFAEAYPEITIDITVTDDEFDIVAAGFDAGVRLGHVIEQDMIAVSLTGDQREVVVAAPQYLKIHGSPDHPRDLVDHRCIGWRPAPGVAPYRWEFEEDGRAFDVAVEPQITTNDLLLMIRTALAGGGITFAMEETFRPYLDSGALLSLLDDYLPPFAGFFLYFPHRRNMAPKLRALVEHVRRYRREQVASTPHL</sequence>
<organism evidence="6 7">
    <name type="scientific">Chelativorans salis</name>
    <dbReference type="NCBI Taxonomy" id="2978478"/>
    <lineage>
        <taxon>Bacteria</taxon>
        <taxon>Pseudomonadati</taxon>
        <taxon>Pseudomonadota</taxon>
        <taxon>Alphaproteobacteria</taxon>
        <taxon>Hyphomicrobiales</taxon>
        <taxon>Phyllobacteriaceae</taxon>
        <taxon>Chelativorans</taxon>
    </lineage>
</organism>
<dbReference type="CDD" id="cd08474">
    <property type="entry name" value="PBP2_CrgA_like_5"/>
    <property type="match status" value="1"/>
</dbReference>
<protein>
    <submittedName>
        <fullName evidence="6">LysR substrate-binding domain-containing protein</fullName>
    </submittedName>
</protein>
<evidence type="ECO:0000313" key="6">
    <source>
        <dbReference type="EMBL" id="MCT7376803.1"/>
    </source>
</evidence>
<name>A0ABT2LTV1_9HYPH</name>
<dbReference type="Proteomes" id="UP001320831">
    <property type="component" value="Unassembled WGS sequence"/>
</dbReference>
<evidence type="ECO:0000313" key="7">
    <source>
        <dbReference type="Proteomes" id="UP001320831"/>
    </source>
</evidence>